<feature type="domain" description="C2H2-type" evidence="9">
    <location>
        <begin position="49"/>
        <end position="73"/>
    </location>
</feature>
<evidence type="ECO:0000313" key="11">
    <source>
        <dbReference type="Proteomes" id="UP000054272"/>
    </source>
</evidence>
<dbReference type="InterPro" id="IPR051059">
    <property type="entry name" value="VerF-like"/>
</dbReference>
<feature type="compositionally biased region" description="Basic and acidic residues" evidence="8">
    <location>
        <begin position="156"/>
        <end position="168"/>
    </location>
</feature>
<proteinExistence type="predicted"/>
<dbReference type="PANTHER" id="PTHR40626">
    <property type="entry name" value="MIP31509P"/>
    <property type="match status" value="1"/>
</dbReference>
<dbReference type="CDD" id="cd12148">
    <property type="entry name" value="fungal_TF_MHR"/>
    <property type="match status" value="1"/>
</dbReference>
<comment type="subcellular location">
    <subcellularLocation>
        <location evidence="1">Nucleus</location>
    </subcellularLocation>
</comment>
<keyword evidence="3" id="KW-0677">Repeat</keyword>
<feature type="compositionally biased region" description="Basic and acidic residues" evidence="8">
    <location>
        <begin position="377"/>
        <end position="387"/>
    </location>
</feature>
<keyword evidence="11" id="KW-1185">Reference proteome</keyword>
<evidence type="ECO:0000256" key="1">
    <source>
        <dbReference type="ARBA" id="ARBA00004123"/>
    </source>
</evidence>
<feature type="compositionally biased region" description="Polar residues" evidence="8">
    <location>
        <begin position="337"/>
        <end position="359"/>
    </location>
</feature>
<evidence type="ECO:0000256" key="8">
    <source>
        <dbReference type="SAM" id="MobiDB-lite"/>
    </source>
</evidence>
<protein>
    <submittedName>
        <fullName evidence="10">C2H2 zinc finger protein Zas1A</fullName>
    </submittedName>
</protein>
<gene>
    <name evidence="10" type="ORF">I306_03662</name>
</gene>
<dbReference type="PROSITE" id="PS00028">
    <property type="entry name" value="ZINC_FINGER_C2H2_1"/>
    <property type="match status" value="1"/>
</dbReference>
<accession>A0ABR5BUB8</accession>
<dbReference type="Proteomes" id="UP000054272">
    <property type="component" value="Unassembled WGS sequence"/>
</dbReference>
<evidence type="ECO:0000256" key="7">
    <source>
        <dbReference type="PROSITE-ProRule" id="PRU00042"/>
    </source>
</evidence>
<name>A0ABR5BUB8_9TREE</name>
<dbReference type="EMBL" id="KN848686">
    <property type="protein sequence ID" value="KIR79243.1"/>
    <property type="molecule type" value="Genomic_DNA"/>
</dbReference>
<feature type="region of interest" description="Disordered" evidence="8">
    <location>
        <begin position="93"/>
        <end position="112"/>
    </location>
</feature>
<feature type="compositionally biased region" description="Basic and acidic residues" evidence="8">
    <location>
        <begin position="121"/>
        <end position="134"/>
    </location>
</feature>
<evidence type="ECO:0000256" key="6">
    <source>
        <dbReference type="ARBA" id="ARBA00023242"/>
    </source>
</evidence>
<keyword evidence="2" id="KW-0479">Metal-binding</keyword>
<keyword evidence="5" id="KW-0862">Zinc</keyword>
<keyword evidence="6" id="KW-0539">Nucleus</keyword>
<feature type="region of interest" description="Disordered" evidence="8">
    <location>
        <begin position="118"/>
        <end position="173"/>
    </location>
</feature>
<evidence type="ECO:0000256" key="5">
    <source>
        <dbReference type="ARBA" id="ARBA00022833"/>
    </source>
</evidence>
<reference evidence="10 11" key="1">
    <citation type="submission" date="2015-01" db="EMBL/GenBank/DDBJ databases">
        <title>The Genome Sequence of Cryptococcus gattii EJB2.</title>
        <authorList>
            <consortium name="The Broad Institute Genomics Platform"/>
            <person name="Cuomo C."/>
            <person name="Litvintseva A."/>
            <person name="Chen Y."/>
            <person name="Heitman J."/>
            <person name="Sun S."/>
            <person name="Springer D."/>
            <person name="Dromer F."/>
            <person name="Young S."/>
            <person name="Zeng Q."/>
            <person name="Gargeya S."/>
            <person name="Abouelleil A."/>
            <person name="Alvarado L."/>
            <person name="Chapman S.B."/>
            <person name="Gainer-Dewar J."/>
            <person name="Goldberg J."/>
            <person name="Griggs A."/>
            <person name="Gujja S."/>
            <person name="Hansen M."/>
            <person name="Howarth C."/>
            <person name="Imamovic A."/>
            <person name="Larimer J."/>
            <person name="Murphy C."/>
            <person name="Naylor J."/>
            <person name="Pearson M."/>
            <person name="Priest M."/>
            <person name="Roberts A."/>
            <person name="Saif S."/>
            <person name="Shea T."/>
            <person name="Sykes S."/>
            <person name="Wortman J."/>
            <person name="Nusbaum C."/>
            <person name="Birren B."/>
        </authorList>
    </citation>
    <scope>NUCLEOTIDE SEQUENCE [LARGE SCALE GENOMIC DNA]</scope>
    <source>
        <strain evidence="10 11">EJB2</strain>
    </source>
</reference>
<evidence type="ECO:0000256" key="4">
    <source>
        <dbReference type="ARBA" id="ARBA00022771"/>
    </source>
</evidence>
<feature type="region of interest" description="Disordered" evidence="8">
    <location>
        <begin position="326"/>
        <end position="388"/>
    </location>
</feature>
<feature type="compositionally biased region" description="Low complexity" evidence="8">
    <location>
        <begin position="93"/>
        <end position="110"/>
    </location>
</feature>
<dbReference type="PANTHER" id="PTHR40626:SF11">
    <property type="entry name" value="ZINC FINGER PROTEIN YPR022C"/>
    <property type="match status" value="1"/>
</dbReference>
<feature type="compositionally biased region" description="Low complexity" evidence="8">
    <location>
        <begin position="366"/>
        <end position="376"/>
    </location>
</feature>
<evidence type="ECO:0000313" key="10">
    <source>
        <dbReference type="EMBL" id="KIR79243.1"/>
    </source>
</evidence>
<sequence length="994" mass="110997">MATFAFPTSLKAEDPLAILFADADLSPSGAFAERAGPGKAKDEQGKETFACTIPGCLQIYSRAEYLKRHLRKHCFKTFTRSDVLLRHHRRCHAPSSSADLSSNSSLSNNPQENMLTYSSRIDAREASPSREGPRKPGRQRTTKGESVRARVGSILGDDHDDKDRDRKHSGVYHSSDIIGSHPNCSQLLPSSSGDRTNLALNDSNQLDDASALSNIEYTTGVASNNVQLREERGLPIWEDDPAVNLIMAVATSGDDNCPNEGGFSPPIVEAQPQSVASTSENPRASISSLVGSGSELSDQVNVDSNLQDFGSFISAIWSSGIETQEGTNVVGGGPDSFSWSMVQSPKGTSFPTTSHQSPSIPYRLPSHSSSSSTRSRSQSDVHGHSEQSHPLNVLQILEQLVPQTAANLDPERPLLRVAHAELADRAGNGLDPRSRFYLPTDRFNGGYQIPHWALPPLRTLSLMAYRTFHTVLNHFPFVHLPTFRLIDISPCLAFAICTIGGIRTANSSIYDHYLWEPPAGNGRSDPRKATTLDGPVVPNQSWESLYEKNWYHENGSVRVHEVPSWKNALTVRNEKNDMLVKSFYLAKGMLMTEFNVALLQALILYHTPNFLSENERERASSNMFTGTIVNVSRQIGFFTPENDHFNSFIRRPDEPYTPNELNRCWKDWVHLESVRRTAYLIYHLDTISALEANIPCLLSPHELAYIPLPAPDTLWEAPDAETWLKAAKGYRPMTLDEAMRRTFFLPICGKFDQLHEKSDREHFQLLRQSNYGPFARTALMITLLRGIIDIGEGKRDRGNWRDLTDLWDRYTTLFKPGKMMLAQEGINMEPLSGKGLKDIFRSALQTWREGWDCDSLCAPPTMTHMNIRSTITRSESSWSEGSLDTPEEEEMLKTTINYCEDALPLYWLAQTLQNLLDSDSSQLSGTNIFSNLRYNDMLKAARTFARTGEGLPTGPSNLFSSASLPIPISLYCGRLEEQIYLSGCRRITMDLDLV</sequence>
<evidence type="ECO:0000256" key="3">
    <source>
        <dbReference type="ARBA" id="ARBA00022737"/>
    </source>
</evidence>
<organism evidence="10 11">
    <name type="scientific">Cryptococcus gattii EJB2</name>
    <dbReference type="NCBI Taxonomy" id="1296103"/>
    <lineage>
        <taxon>Eukaryota</taxon>
        <taxon>Fungi</taxon>
        <taxon>Dikarya</taxon>
        <taxon>Basidiomycota</taxon>
        <taxon>Agaricomycotina</taxon>
        <taxon>Tremellomycetes</taxon>
        <taxon>Tremellales</taxon>
        <taxon>Cryptococcaceae</taxon>
        <taxon>Cryptococcus</taxon>
        <taxon>Cryptococcus gattii species complex</taxon>
    </lineage>
</organism>
<dbReference type="Gene3D" id="3.30.160.60">
    <property type="entry name" value="Classic Zinc Finger"/>
    <property type="match status" value="1"/>
</dbReference>
<dbReference type="InterPro" id="IPR007219">
    <property type="entry name" value="XnlR_reg_dom"/>
</dbReference>
<evidence type="ECO:0000259" key="9">
    <source>
        <dbReference type="PROSITE" id="PS50157"/>
    </source>
</evidence>
<dbReference type="Pfam" id="PF04082">
    <property type="entry name" value="Fungal_trans"/>
    <property type="match status" value="1"/>
</dbReference>
<keyword evidence="4 7" id="KW-0863">Zinc-finger</keyword>
<dbReference type="PROSITE" id="PS50157">
    <property type="entry name" value="ZINC_FINGER_C2H2_2"/>
    <property type="match status" value="1"/>
</dbReference>
<dbReference type="InterPro" id="IPR013087">
    <property type="entry name" value="Znf_C2H2_type"/>
</dbReference>
<evidence type="ECO:0000256" key="2">
    <source>
        <dbReference type="ARBA" id="ARBA00022723"/>
    </source>
</evidence>